<sequence>MMNLELLSPLAQEYPDKITHSLDSSASVAQFSPNGQLLAAGRGDDGTVEIWDLHTYRVMRRLEGHAKGVVSVAWSRNSRYLLTSSKDFTCAVWDLAVESRTACKRDTVWFQSPLTGAVFHPHTSHVILATVSTNECVIVDLRKPRKEGRWWLYNPDEPYSKATGVTSARFTPDGAYVWAGTAAGDLMIFDTASKTLIISCPLETKAAVRRLEVDPTGRFFGAIFTDRTVRVCSVTLPDFNQPQPLSPPPNVDFPADALDGELPNGNTPQIIINSTGSPLHINGSVPPEEEGEGGIAIEHIYSDQIGRSAWTGLSWSPDGECLLAGSADKGSHKLFIWYRSGRGGLAKVLEDRGVGVEDVAWHPYLPLIASVSNNGRINLWSALRKENWSAFAPGFEELEENIDYEEREDEFDIEDEDEIRRRKRAIEEVEVDIGGTPPPPKRPKERVDRQHTLPAEDDAEVDVEGGIEESESEDDADFFPPVVLED</sequence>
<reference evidence="7 8" key="1">
    <citation type="journal article" date="2016" name="Mol. Biol. Evol.">
        <title>Comparative Genomics of Early-Diverging Mushroom-Forming Fungi Provides Insights into the Origins of Lignocellulose Decay Capabilities.</title>
        <authorList>
            <person name="Nagy L.G."/>
            <person name="Riley R."/>
            <person name="Tritt A."/>
            <person name="Adam C."/>
            <person name="Daum C."/>
            <person name="Floudas D."/>
            <person name="Sun H."/>
            <person name="Yadav J.S."/>
            <person name="Pangilinan J."/>
            <person name="Larsson K.H."/>
            <person name="Matsuura K."/>
            <person name="Barry K."/>
            <person name="Labutti K."/>
            <person name="Kuo R."/>
            <person name="Ohm R.A."/>
            <person name="Bhattacharya S.S."/>
            <person name="Shirouzu T."/>
            <person name="Yoshinaga Y."/>
            <person name="Martin F.M."/>
            <person name="Grigoriev I.V."/>
            <person name="Hibbett D.S."/>
        </authorList>
    </citation>
    <scope>NUCLEOTIDE SEQUENCE [LARGE SCALE GENOMIC DNA]</scope>
    <source>
        <strain evidence="7 8">TUFC12733</strain>
    </source>
</reference>
<dbReference type="PROSITE" id="PS50294">
    <property type="entry name" value="WD_REPEATS_REGION"/>
    <property type="match status" value="1"/>
</dbReference>
<dbReference type="Pfam" id="PF00400">
    <property type="entry name" value="WD40"/>
    <property type="match status" value="4"/>
</dbReference>
<gene>
    <name evidence="7" type="ORF">CALVIDRAFT_258096</name>
</gene>
<dbReference type="InterPro" id="IPR015943">
    <property type="entry name" value="WD40/YVTN_repeat-like_dom_sf"/>
</dbReference>
<dbReference type="GO" id="GO:0048188">
    <property type="term" value="C:Set1C/COMPASS complex"/>
    <property type="evidence" value="ECO:0007669"/>
    <property type="project" value="InterPro"/>
</dbReference>
<organism evidence="7 8">
    <name type="scientific">Calocera viscosa (strain TUFC12733)</name>
    <dbReference type="NCBI Taxonomy" id="1330018"/>
    <lineage>
        <taxon>Eukaryota</taxon>
        <taxon>Fungi</taxon>
        <taxon>Dikarya</taxon>
        <taxon>Basidiomycota</taxon>
        <taxon>Agaricomycotina</taxon>
        <taxon>Dacrymycetes</taxon>
        <taxon>Dacrymycetales</taxon>
        <taxon>Dacrymycetaceae</taxon>
        <taxon>Calocera</taxon>
    </lineage>
</organism>
<dbReference type="AlphaFoldDB" id="A0A167J223"/>
<dbReference type="OrthoDB" id="196858at2759"/>
<evidence type="ECO:0000256" key="3">
    <source>
        <dbReference type="ARBA" id="ARBA00022737"/>
    </source>
</evidence>
<evidence type="ECO:0000313" key="8">
    <source>
        <dbReference type="Proteomes" id="UP000076738"/>
    </source>
</evidence>
<dbReference type="PROSITE" id="PS00678">
    <property type="entry name" value="WD_REPEATS_1"/>
    <property type="match status" value="1"/>
</dbReference>
<name>A0A167J223_CALVF</name>
<dbReference type="InterPro" id="IPR001680">
    <property type="entry name" value="WD40_rpt"/>
</dbReference>
<evidence type="ECO:0000256" key="6">
    <source>
        <dbReference type="SAM" id="MobiDB-lite"/>
    </source>
</evidence>
<dbReference type="PANTHER" id="PTHR44040">
    <property type="entry name" value="RETINOBLASTOMA-BINDING PROTEIN 5"/>
    <property type="match status" value="1"/>
</dbReference>
<dbReference type="PROSITE" id="PS50082">
    <property type="entry name" value="WD_REPEATS_2"/>
    <property type="match status" value="1"/>
</dbReference>
<feature type="region of interest" description="Disordered" evidence="6">
    <location>
        <begin position="425"/>
        <end position="486"/>
    </location>
</feature>
<evidence type="ECO:0000256" key="5">
    <source>
        <dbReference type="PROSITE-ProRule" id="PRU00221"/>
    </source>
</evidence>
<feature type="compositionally biased region" description="Acidic residues" evidence="6">
    <location>
        <begin position="455"/>
        <end position="477"/>
    </location>
</feature>
<evidence type="ECO:0000313" key="7">
    <source>
        <dbReference type="EMBL" id="KZO93166.1"/>
    </source>
</evidence>
<dbReference type="EMBL" id="KV417303">
    <property type="protein sequence ID" value="KZO93166.1"/>
    <property type="molecule type" value="Genomic_DNA"/>
</dbReference>
<keyword evidence="4" id="KW-0539">Nucleus</keyword>
<evidence type="ECO:0000256" key="2">
    <source>
        <dbReference type="ARBA" id="ARBA00022574"/>
    </source>
</evidence>
<proteinExistence type="predicted"/>
<dbReference type="InterPro" id="IPR036322">
    <property type="entry name" value="WD40_repeat_dom_sf"/>
</dbReference>
<feature type="repeat" description="WD" evidence="5">
    <location>
        <begin position="62"/>
        <end position="95"/>
    </location>
</feature>
<comment type="subcellular location">
    <subcellularLocation>
        <location evidence="1">Nucleus</location>
    </subcellularLocation>
</comment>
<evidence type="ECO:0000256" key="1">
    <source>
        <dbReference type="ARBA" id="ARBA00004123"/>
    </source>
</evidence>
<keyword evidence="3" id="KW-0677">Repeat</keyword>
<dbReference type="InterPro" id="IPR037850">
    <property type="entry name" value="RBBP5/Swd1"/>
</dbReference>
<dbReference type="Proteomes" id="UP000076738">
    <property type="component" value="Unassembled WGS sequence"/>
</dbReference>
<accession>A0A167J223</accession>
<dbReference type="SUPFAM" id="SSF50978">
    <property type="entry name" value="WD40 repeat-like"/>
    <property type="match status" value="1"/>
</dbReference>
<keyword evidence="8" id="KW-1185">Reference proteome</keyword>
<protein>
    <submittedName>
        <fullName evidence="7">WD40 repeat-like protein</fullName>
    </submittedName>
</protein>
<dbReference type="Gene3D" id="2.130.10.10">
    <property type="entry name" value="YVTN repeat-like/Quinoprotein amine dehydrogenase"/>
    <property type="match status" value="2"/>
</dbReference>
<dbReference type="STRING" id="1330018.A0A167J223"/>
<keyword evidence="2 5" id="KW-0853">WD repeat</keyword>
<dbReference type="SMART" id="SM00320">
    <property type="entry name" value="WD40"/>
    <property type="match status" value="6"/>
</dbReference>
<dbReference type="PANTHER" id="PTHR44040:SF1">
    <property type="entry name" value="RETINOBLASTOMA-BINDING PROTEIN 5"/>
    <property type="match status" value="1"/>
</dbReference>
<dbReference type="InterPro" id="IPR019775">
    <property type="entry name" value="WD40_repeat_CS"/>
</dbReference>
<evidence type="ECO:0000256" key="4">
    <source>
        <dbReference type="ARBA" id="ARBA00023242"/>
    </source>
</evidence>